<dbReference type="AlphaFoldDB" id="A0A914CUL6"/>
<keyword evidence="2" id="KW-0012">Acyltransferase</keyword>
<dbReference type="InterPro" id="IPR000182">
    <property type="entry name" value="GNAT_dom"/>
</dbReference>
<reference evidence="14 15" key="1">
    <citation type="submission" date="2022-11" db="UniProtKB">
        <authorList>
            <consortium name="WormBaseParasite"/>
        </authorList>
    </citation>
    <scope>IDENTIFICATION</scope>
</reference>
<evidence type="ECO:0000256" key="11">
    <source>
        <dbReference type="ARBA" id="ARBA00049454"/>
    </source>
</evidence>
<evidence type="ECO:0000256" key="10">
    <source>
        <dbReference type="ARBA" id="ARBA00049103"/>
    </source>
</evidence>
<dbReference type="InterPro" id="IPR016181">
    <property type="entry name" value="Acyl_CoA_acyltransferase"/>
</dbReference>
<dbReference type="SUPFAM" id="SSF55729">
    <property type="entry name" value="Acyl-CoA N-acyltransferases (Nat)"/>
    <property type="match status" value="1"/>
</dbReference>
<sequence>MPSSSVNEATVENTSEKLSDCHISCNGSHDDFVEDDVLEDDRPQRPPRCVGKCIMQLGEVTQHNIMQLKKINQAVFPVSYNDKFYKEVVSAGELAKLAYFNDIIVGGVCCRIENKDGHKKLYIMTLGTLAAYRRFGIGTLMLDHVIYLCHKDPTIESVYLHVQTNNESALDFYKKFGFQVVGTAEKYYKRIEPDDAFILEKPMNVNL</sequence>
<comment type="catalytic activity">
    <reaction evidence="7">
        <text>N-terminal L-methionyl-L-lysyl-[protein] + acetyl-CoA = N-terminal N(alpha)-acetyl-L-methionyl-L-lysyl-[protein] + CoA + H(+)</text>
        <dbReference type="Rhea" id="RHEA:50580"/>
        <dbReference type="Rhea" id="RHEA-COMP:12734"/>
        <dbReference type="Rhea" id="RHEA-COMP:12735"/>
        <dbReference type="ChEBI" id="CHEBI:15378"/>
        <dbReference type="ChEBI" id="CHEBI:57287"/>
        <dbReference type="ChEBI" id="CHEBI:57288"/>
        <dbReference type="ChEBI" id="CHEBI:133406"/>
        <dbReference type="ChEBI" id="CHEBI:133407"/>
        <dbReference type="EC" id="2.3.1.258"/>
    </reaction>
</comment>
<evidence type="ECO:0000256" key="8">
    <source>
        <dbReference type="ARBA" id="ARBA00048799"/>
    </source>
</evidence>
<dbReference type="WBParaSite" id="ACRNAN_Path_523.g1983.t1">
    <property type="protein sequence ID" value="ACRNAN_Path_523.g1983.t1"/>
    <property type="gene ID" value="ACRNAN_Path_523.g1983"/>
</dbReference>
<evidence type="ECO:0000256" key="3">
    <source>
        <dbReference type="ARBA" id="ARBA00039121"/>
    </source>
</evidence>
<evidence type="ECO:0000256" key="2">
    <source>
        <dbReference type="ARBA" id="ARBA00023315"/>
    </source>
</evidence>
<proteinExistence type="predicted"/>
<comment type="catalytic activity">
    <reaction evidence="4">
        <text>N-terminal L-methionyl-L-seryl-[protein] + acetyl-CoA = N-terminal N(alpha)-acetyl-L-methionyl-L-seryl-[protein] + CoA + H(+)</text>
        <dbReference type="Rhea" id="RHEA:50568"/>
        <dbReference type="Rhea" id="RHEA-COMP:12728"/>
        <dbReference type="Rhea" id="RHEA-COMP:12729"/>
        <dbReference type="ChEBI" id="CHEBI:15378"/>
        <dbReference type="ChEBI" id="CHEBI:57287"/>
        <dbReference type="ChEBI" id="CHEBI:57288"/>
        <dbReference type="ChEBI" id="CHEBI:133400"/>
        <dbReference type="ChEBI" id="CHEBI:133401"/>
        <dbReference type="EC" id="2.3.1.258"/>
    </reaction>
</comment>
<organism evidence="13 15">
    <name type="scientific">Acrobeloides nanus</name>
    <dbReference type="NCBI Taxonomy" id="290746"/>
    <lineage>
        <taxon>Eukaryota</taxon>
        <taxon>Metazoa</taxon>
        <taxon>Ecdysozoa</taxon>
        <taxon>Nematoda</taxon>
        <taxon>Chromadorea</taxon>
        <taxon>Rhabditida</taxon>
        <taxon>Tylenchina</taxon>
        <taxon>Cephalobomorpha</taxon>
        <taxon>Cephaloboidea</taxon>
        <taxon>Cephalobidae</taxon>
        <taxon>Acrobeloides</taxon>
    </lineage>
</organism>
<dbReference type="GO" id="GO:0120518">
    <property type="term" value="F:protein N-terminal-methionine acetyltransferase activity"/>
    <property type="evidence" value="ECO:0007669"/>
    <property type="project" value="UniProtKB-EC"/>
</dbReference>
<evidence type="ECO:0000256" key="6">
    <source>
        <dbReference type="ARBA" id="ARBA00048490"/>
    </source>
</evidence>
<comment type="catalytic activity">
    <reaction evidence="6">
        <text>N-terminal L-methionyl-L-phenylalanyl-[protein] + acetyl-CoA = N-terminal N(alpha)-acetyl-L-methionyl-L-phenylalanyl-[protein] + CoA + H(+)</text>
        <dbReference type="Rhea" id="RHEA:50528"/>
        <dbReference type="Rhea" id="RHEA-COMP:12715"/>
        <dbReference type="Rhea" id="RHEA-COMP:12716"/>
        <dbReference type="ChEBI" id="CHEBI:15378"/>
        <dbReference type="ChEBI" id="CHEBI:57287"/>
        <dbReference type="ChEBI" id="CHEBI:57288"/>
        <dbReference type="ChEBI" id="CHEBI:133382"/>
        <dbReference type="ChEBI" id="CHEBI:133383"/>
        <dbReference type="EC" id="2.3.1.258"/>
    </reaction>
</comment>
<accession>A0A914CUL6</accession>
<protein>
    <recommendedName>
        <fullName evidence="3">N-terminal methionine N(alpha)-acetyltransferase NatE</fullName>
        <ecNumber evidence="3">2.3.1.258</ecNumber>
    </recommendedName>
</protein>
<comment type="catalytic activity">
    <reaction evidence="10">
        <text>N-terminal L-methionyl-L-leucyl-[protein] + acetyl-CoA = N-terminal N(alpha)-acetyl-L-methionyl-L-leucyl-[protein] + CoA + H(+)</text>
        <dbReference type="Rhea" id="RHEA:50520"/>
        <dbReference type="Rhea" id="RHEA-COMP:12711"/>
        <dbReference type="Rhea" id="RHEA-COMP:12712"/>
        <dbReference type="ChEBI" id="CHEBI:15378"/>
        <dbReference type="ChEBI" id="CHEBI:57287"/>
        <dbReference type="ChEBI" id="CHEBI:57288"/>
        <dbReference type="ChEBI" id="CHEBI:133377"/>
        <dbReference type="ChEBI" id="CHEBI:133378"/>
        <dbReference type="EC" id="2.3.1.258"/>
    </reaction>
</comment>
<keyword evidence="1" id="KW-0808">Transferase</keyword>
<dbReference type="PROSITE" id="PS51186">
    <property type="entry name" value="GNAT"/>
    <property type="match status" value="1"/>
</dbReference>
<keyword evidence="13" id="KW-1185">Reference proteome</keyword>
<dbReference type="CDD" id="cd04301">
    <property type="entry name" value="NAT_SF"/>
    <property type="match status" value="1"/>
</dbReference>
<evidence type="ECO:0000256" key="1">
    <source>
        <dbReference type="ARBA" id="ARBA00022679"/>
    </source>
</evidence>
<dbReference type="InterPro" id="IPR051556">
    <property type="entry name" value="N-term/lysine_N-AcTrnsfr"/>
</dbReference>
<evidence type="ECO:0000313" key="15">
    <source>
        <dbReference type="WBParaSite" id="ACRNAN_scaffold14866.g14396.t1"/>
    </source>
</evidence>
<evidence type="ECO:0000256" key="4">
    <source>
        <dbReference type="ARBA" id="ARBA00048251"/>
    </source>
</evidence>
<dbReference type="Pfam" id="PF00583">
    <property type="entry name" value="Acetyltransf_1"/>
    <property type="match status" value="1"/>
</dbReference>
<evidence type="ECO:0000256" key="7">
    <source>
        <dbReference type="ARBA" id="ARBA00048618"/>
    </source>
</evidence>
<dbReference type="PANTHER" id="PTHR42919">
    <property type="entry name" value="N-ALPHA-ACETYLTRANSFERASE"/>
    <property type="match status" value="1"/>
</dbReference>
<evidence type="ECO:0000313" key="13">
    <source>
        <dbReference type="Proteomes" id="UP000887540"/>
    </source>
</evidence>
<comment type="catalytic activity">
    <reaction evidence="9">
        <text>N-terminal L-methionyl-L-alanyl-[protein] + acetyl-CoA = N-terminal N(alpha)-acetyl-L-methionyl-L-alanyl-[protein] + CoA + H(+)</text>
        <dbReference type="Rhea" id="RHEA:50564"/>
        <dbReference type="Rhea" id="RHEA-COMP:12726"/>
        <dbReference type="Rhea" id="RHEA-COMP:12727"/>
        <dbReference type="ChEBI" id="CHEBI:15378"/>
        <dbReference type="ChEBI" id="CHEBI:57287"/>
        <dbReference type="ChEBI" id="CHEBI:57288"/>
        <dbReference type="ChEBI" id="CHEBI:133398"/>
        <dbReference type="ChEBI" id="CHEBI:133399"/>
        <dbReference type="EC" id="2.3.1.258"/>
    </reaction>
</comment>
<dbReference type="PANTHER" id="PTHR42919:SF8">
    <property type="entry name" value="N-ALPHA-ACETYLTRANSFERASE 50"/>
    <property type="match status" value="1"/>
</dbReference>
<evidence type="ECO:0000259" key="12">
    <source>
        <dbReference type="PROSITE" id="PS51186"/>
    </source>
</evidence>
<dbReference type="GO" id="GO:0031415">
    <property type="term" value="C:NatA complex"/>
    <property type="evidence" value="ECO:0007669"/>
    <property type="project" value="TreeGrafter"/>
</dbReference>
<dbReference type="GO" id="GO:0007064">
    <property type="term" value="P:mitotic sister chromatid cohesion"/>
    <property type="evidence" value="ECO:0007669"/>
    <property type="project" value="TreeGrafter"/>
</dbReference>
<dbReference type="FunFam" id="3.40.630.30:FF:000006">
    <property type="entry name" value="Putative n-alpha-acetyltransferase 50"/>
    <property type="match status" value="1"/>
</dbReference>
<dbReference type="WBParaSite" id="ACRNAN_scaffold14866.g14396.t1">
    <property type="protein sequence ID" value="ACRNAN_scaffold14866.g14396.t1"/>
    <property type="gene ID" value="ACRNAN_scaffold14866.g14396"/>
</dbReference>
<evidence type="ECO:0000313" key="14">
    <source>
        <dbReference type="WBParaSite" id="ACRNAN_Path_523.g1983.t1"/>
    </source>
</evidence>
<comment type="catalytic activity">
    <reaction evidence="11">
        <text>N-terminal L-methionyl-L-threonyl-[protein] + acetyl-CoA = N-terminal N(alpha)-acetyl-L-methionyl-L-threonyl-[protein] + CoA + H(+)</text>
        <dbReference type="Rhea" id="RHEA:50576"/>
        <dbReference type="Rhea" id="RHEA-COMP:12732"/>
        <dbReference type="Rhea" id="RHEA-COMP:12733"/>
        <dbReference type="ChEBI" id="CHEBI:15378"/>
        <dbReference type="ChEBI" id="CHEBI:57287"/>
        <dbReference type="ChEBI" id="CHEBI:57288"/>
        <dbReference type="ChEBI" id="CHEBI:133404"/>
        <dbReference type="ChEBI" id="CHEBI:133405"/>
        <dbReference type="EC" id="2.3.1.258"/>
    </reaction>
</comment>
<evidence type="ECO:0000256" key="5">
    <source>
        <dbReference type="ARBA" id="ARBA00048335"/>
    </source>
</evidence>
<dbReference type="Gene3D" id="3.40.630.30">
    <property type="match status" value="1"/>
</dbReference>
<evidence type="ECO:0000256" key="9">
    <source>
        <dbReference type="ARBA" id="ARBA00049002"/>
    </source>
</evidence>
<dbReference type="EC" id="2.3.1.258" evidence="3"/>
<comment type="catalytic activity">
    <reaction evidence="8">
        <text>N-terminal L-methionyl-L-valyl-[protein] + acetyl-CoA = N-terminal N(alpha)-acetyl-L-methionyl-L-valyl-[protein] + CoA + H(+)</text>
        <dbReference type="Rhea" id="RHEA:50572"/>
        <dbReference type="Rhea" id="RHEA-COMP:12730"/>
        <dbReference type="Rhea" id="RHEA-COMP:12731"/>
        <dbReference type="ChEBI" id="CHEBI:15378"/>
        <dbReference type="ChEBI" id="CHEBI:57287"/>
        <dbReference type="ChEBI" id="CHEBI:57288"/>
        <dbReference type="ChEBI" id="CHEBI:133402"/>
        <dbReference type="ChEBI" id="CHEBI:133403"/>
        <dbReference type="EC" id="2.3.1.258"/>
    </reaction>
</comment>
<feature type="domain" description="N-acetyltransferase" evidence="12">
    <location>
        <begin position="55"/>
        <end position="204"/>
    </location>
</feature>
<name>A0A914CUL6_9BILA</name>
<dbReference type="Proteomes" id="UP000887540">
    <property type="component" value="Unplaced"/>
</dbReference>
<comment type="catalytic activity">
    <reaction evidence="5">
        <text>N-terminal L-methionyl-L-tyrosyl-[protein] + acetyl-CoA = N-terminal N(alpha)-acetyl-L-methionyl-L-tyrosyl-[protein] + CoA + H(+)</text>
        <dbReference type="Rhea" id="RHEA:50532"/>
        <dbReference type="Rhea" id="RHEA-COMP:12717"/>
        <dbReference type="Rhea" id="RHEA-COMP:12718"/>
        <dbReference type="ChEBI" id="CHEBI:15378"/>
        <dbReference type="ChEBI" id="CHEBI:57287"/>
        <dbReference type="ChEBI" id="CHEBI:57288"/>
        <dbReference type="ChEBI" id="CHEBI:133384"/>
        <dbReference type="ChEBI" id="CHEBI:133385"/>
        <dbReference type="EC" id="2.3.1.258"/>
    </reaction>
</comment>